<dbReference type="Pfam" id="PF01497">
    <property type="entry name" value="Peripla_BP_2"/>
    <property type="match status" value="1"/>
</dbReference>
<proteinExistence type="predicted"/>
<dbReference type="SUPFAM" id="SSF53807">
    <property type="entry name" value="Helical backbone' metal receptor"/>
    <property type="match status" value="1"/>
</dbReference>
<feature type="domain" description="Fe/B12 periplasmic-binding" evidence="2">
    <location>
        <begin position="40"/>
        <end position="324"/>
    </location>
</feature>
<feature type="chain" id="PRO_5011583892" evidence="1">
    <location>
        <begin position="22"/>
        <end position="365"/>
    </location>
</feature>
<evidence type="ECO:0000256" key="1">
    <source>
        <dbReference type="SAM" id="SignalP"/>
    </source>
</evidence>
<feature type="signal peptide" evidence="1">
    <location>
        <begin position="1"/>
        <end position="21"/>
    </location>
</feature>
<dbReference type="AlphaFoldDB" id="A0A1I3VHV3"/>
<protein>
    <submittedName>
        <fullName evidence="3">Iron complex transport system substrate-binding protein</fullName>
    </submittedName>
</protein>
<dbReference type="PANTHER" id="PTHR30535">
    <property type="entry name" value="VITAMIN B12-BINDING PROTEIN"/>
    <property type="match status" value="1"/>
</dbReference>
<dbReference type="STRING" id="52560.SAMN04488082_11022"/>
<dbReference type="InterPro" id="IPR050902">
    <property type="entry name" value="ABC_Transporter_SBP"/>
</dbReference>
<dbReference type="InterPro" id="IPR002491">
    <property type="entry name" value="ABC_transptr_periplasmic_BD"/>
</dbReference>
<accession>A0A1I3VHV3</accession>
<organism evidence="3 4">
    <name type="scientific">Desulfomicrobium apsheronum</name>
    <dbReference type="NCBI Taxonomy" id="52560"/>
    <lineage>
        <taxon>Bacteria</taxon>
        <taxon>Pseudomonadati</taxon>
        <taxon>Thermodesulfobacteriota</taxon>
        <taxon>Desulfovibrionia</taxon>
        <taxon>Desulfovibrionales</taxon>
        <taxon>Desulfomicrobiaceae</taxon>
        <taxon>Desulfomicrobium</taxon>
    </lineage>
</organism>
<name>A0A1I3VHV3_9BACT</name>
<evidence type="ECO:0000313" key="4">
    <source>
        <dbReference type="Proteomes" id="UP000198635"/>
    </source>
</evidence>
<dbReference type="Proteomes" id="UP000198635">
    <property type="component" value="Unassembled WGS sequence"/>
</dbReference>
<dbReference type="CDD" id="cd01147">
    <property type="entry name" value="HemV-2"/>
    <property type="match status" value="1"/>
</dbReference>
<dbReference type="PANTHER" id="PTHR30535:SF34">
    <property type="entry name" value="MOLYBDATE-BINDING PROTEIN MOLA"/>
    <property type="match status" value="1"/>
</dbReference>
<keyword evidence="1" id="KW-0732">Signal</keyword>
<dbReference type="RefSeq" id="WP_092375153.1">
    <property type="nucleotide sequence ID" value="NZ_FORX01000010.1"/>
</dbReference>
<keyword evidence="4" id="KW-1185">Reference proteome</keyword>
<dbReference type="EMBL" id="FORX01000010">
    <property type="protein sequence ID" value="SFJ93711.1"/>
    <property type="molecule type" value="Genomic_DNA"/>
</dbReference>
<dbReference type="OrthoDB" id="9775594at2"/>
<dbReference type="PROSITE" id="PS50983">
    <property type="entry name" value="FE_B12_PBP"/>
    <property type="match status" value="1"/>
</dbReference>
<dbReference type="Gene3D" id="3.40.50.1980">
    <property type="entry name" value="Nitrogenase molybdenum iron protein domain"/>
    <property type="match status" value="2"/>
</dbReference>
<evidence type="ECO:0000313" key="3">
    <source>
        <dbReference type="EMBL" id="SFJ93711.1"/>
    </source>
</evidence>
<sequence length="365" mass="40062">MPLRTLFLIGLVLCATSPAQALKVTDALGRSHELQAPVTRVICSGSGCLRLLAYLQAQDLAVAVDDIESRRNRFDSRPYALANPGFKTMPIFGQFRGQDNPELILTLDPQPQVIFKTYATMGHDPVELQNKTGIPVVVLDAGDLGDRRDRFYSALRLMGQIVGKEERAESLVAYFDAAIADLGRRTADIPDSERPTAYIGGVAYKGPHGFQSTEPTYPPFGFVNARNLAREEGGAGRDLSNTDVAKEKIVVWDPDHLFLDLSTLQMGEDAGGLHELRTDPAYATLSAVAEGRVYGVLPYNWYSQNFESILANAYFVGKTLYPEGFADVDPKAKADEIYSFVVGKSVFDEMNRTFSGLAFIPVPVR</sequence>
<reference evidence="4" key="1">
    <citation type="submission" date="2016-10" db="EMBL/GenBank/DDBJ databases">
        <authorList>
            <person name="Varghese N."/>
            <person name="Submissions S."/>
        </authorList>
    </citation>
    <scope>NUCLEOTIDE SEQUENCE [LARGE SCALE GENOMIC DNA]</scope>
    <source>
        <strain evidence="4">DSM 5918</strain>
    </source>
</reference>
<gene>
    <name evidence="3" type="ORF">SAMN04488082_11022</name>
</gene>
<evidence type="ECO:0000259" key="2">
    <source>
        <dbReference type="PROSITE" id="PS50983"/>
    </source>
</evidence>